<feature type="compositionally biased region" description="Polar residues" evidence="1">
    <location>
        <begin position="171"/>
        <end position="197"/>
    </location>
</feature>
<dbReference type="WBParaSite" id="BPAG_0000126601-mRNA-1">
    <property type="protein sequence ID" value="BPAG_0000126601-mRNA-1"/>
    <property type="gene ID" value="BPAG_0000126601"/>
</dbReference>
<name>A0A0N4SZN8_BRUPA</name>
<keyword evidence="3" id="KW-1185">Reference proteome</keyword>
<organism evidence="4">
    <name type="scientific">Brugia pahangi</name>
    <name type="common">Filarial nematode worm</name>
    <dbReference type="NCBI Taxonomy" id="6280"/>
    <lineage>
        <taxon>Eukaryota</taxon>
        <taxon>Metazoa</taxon>
        <taxon>Ecdysozoa</taxon>
        <taxon>Nematoda</taxon>
        <taxon>Chromadorea</taxon>
        <taxon>Rhabditida</taxon>
        <taxon>Spirurina</taxon>
        <taxon>Spiruromorpha</taxon>
        <taxon>Filarioidea</taxon>
        <taxon>Onchocercidae</taxon>
        <taxon>Brugia</taxon>
    </lineage>
</organism>
<feature type="region of interest" description="Disordered" evidence="1">
    <location>
        <begin position="160"/>
        <end position="197"/>
    </location>
</feature>
<evidence type="ECO:0000313" key="3">
    <source>
        <dbReference type="Proteomes" id="UP000278627"/>
    </source>
</evidence>
<reference evidence="4" key="1">
    <citation type="submission" date="2017-02" db="UniProtKB">
        <authorList>
            <consortium name="WormBaseParasite"/>
        </authorList>
    </citation>
    <scope>IDENTIFICATION</scope>
</reference>
<sequence>MTRVTNTATNTGPDFETLCFRSNATFRATNVDDLFYLTVFSAPFCSLDPTDDFEHLKNLNRASKATAGSKGKLEVELMKIECRNWYTARVKGHAAIACSINSSTFVVNSGASKFSRRRIDLSRQARRIAPGCLVVDREVCVTSWVTWGITRAAPSKNASYQSEAVPRLRRGSNTNNSVQSPPRKTVGWNTSRTAAPG</sequence>
<gene>
    <name evidence="2" type="ORF">BPAG_LOCUS1267</name>
</gene>
<dbReference type="EMBL" id="UZAD01000090">
    <property type="protein sequence ID" value="VDN82453.1"/>
    <property type="molecule type" value="Genomic_DNA"/>
</dbReference>
<protein>
    <submittedName>
        <fullName evidence="2 4">Uncharacterized protein</fullName>
    </submittedName>
</protein>
<evidence type="ECO:0000313" key="2">
    <source>
        <dbReference type="EMBL" id="VDN82453.1"/>
    </source>
</evidence>
<dbReference type="AlphaFoldDB" id="A0A0N4SZN8"/>
<dbReference type="Proteomes" id="UP000278627">
    <property type="component" value="Unassembled WGS sequence"/>
</dbReference>
<accession>A0A0N4SZN8</accession>
<evidence type="ECO:0000256" key="1">
    <source>
        <dbReference type="SAM" id="MobiDB-lite"/>
    </source>
</evidence>
<reference evidence="2 3" key="2">
    <citation type="submission" date="2018-11" db="EMBL/GenBank/DDBJ databases">
        <authorList>
            <consortium name="Pathogen Informatics"/>
        </authorList>
    </citation>
    <scope>NUCLEOTIDE SEQUENCE [LARGE SCALE GENOMIC DNA]</scope>
</reference>
<evidence type="ECO:0000313" key="4">
    <source>
        <dbReference type="WBParaSite" id="BPAG_0000126601-mRNA-1"/>
    </source>
</evidence>
<proteinExistence type="predicted"/>